<name>A0A8X6TS22_NEPPI</name>
<evidence type="ECO:0000313" key="2">
    <source>
        <dbReference type="EMBL" id="GFT40762.1"/>
    </source>
</evidence>
<dbReference type="Proteomes" id="UP000887013">
    <property type="component" value="Unassembled WGS sequence"/>
</dbReference>
<feature type="region of interest" description="Disordered" evidence="1">
    <location>
        <begin position="1"/>
        <end position="30"/>
    </location>
</feature>
<proteinExistence type="predicted"/>
<protein>
    <submittedName>
        <fullName evidence="2">Uncharacterized protein</fullName>
    </submittedName>
</protein>
<evidence type="ECO:0000256" key="1">
    <source>
        <dbReference type="SAM" id="MobiDB-lite"/>
    </source>
</evidence>
<reference evidence="2" key="1">
    <citation type="submission" date="2020-08" db="EMBL/GenBank/DDBJ databases">
        <title>Multicomponent nature underlies the extraordinary mechanical properties of spider dragline silk.</title>
        <authorList>
            <person name="Kono N."/>
            <person name="Nakamura H."/>
            <person name="Mori M."/>
            <person name="Yoshida Y."/>
            <person name="Ohtoshi R."/>
            <person name="Malay A.D."/>
            <person name="Moran D.A.P."/>
            <person name="Tomita M."/>
            <person name="Numata K."/>
            <person name="Arakawa K."/>
        </authorList>
    </citation>
    <scope>NUCLEOTIDE SEQUENCE</scope>
</reference>
<evidence type="ECO:0000313" key="3">
    <source>
        <dbReference type="Proteomes" id="UP000887013"/>
    </source>
</evidence>
<comment type="caution">
    <text evidence="2">The sequence shown here is derived from an EMBL/GenBank/DDBJ whole genome shotgun (WGS) entry which is preliminary data.</text>
</comment>
<keyword evidence="3" id="KW-1185">Reference proteome</keyword>
<organism evidence="2 3">
    <name type="scientific">Nephila pilipes</name>
    <name type="common">Giant wood spider</name>
    <name type="synonym">Nephila maculata</name>
    <dbReference type="NCBI Taxonomy" id="299642"/>
    <lineage>
        <taxon>Eukaryota</taxon>
        <taxon>Metazoa</taxon>
        <taxon>Ecdysozoa</taxon>
        <taxon>Arthropoda</taxon>
        <taxon>Chelicerata</taxon>
        <taxon>Arachnida</taxon>
        <taxon>Araneae</taxon>
        <taxon>Araneomorphae</taxon>
        <taxon>Entelegynae</taxon>
        <taxon>Araneoidea</taxon>
        <taxon>Nephilidae</taxon>
        <taxon>Nephila</taxon>
    </lineage>
</organism>
<dbReference type="AlphaFoldDB" id="A0A8X6TS22"/>
<accession>A0A8X6TS22</accession>
<sequence length="95" mass="10556">MNGTSLQDQGEELSRWVRSDPFKLESPEGSIDQIDFLGKEGASRQPTENGWTNDKVRAANKQLGKPVPGRIVEEGVGLEFCGVIVERMLKITNRI</sequence>
<dbReference type="EMBL" id="BMAW01014837">
    <property type="protein sequence ID" value="GFT40762.1"/>
    <property type="molecule type" value="Genomic_DNA"/>
</dbReference>
<gene>
    <name evidence="2" type="ORF">NPIL_136781</name>
</gene>
<feature type="compositionally biased region" description="Basic and acidic residues" evidence="1">
    <location>
        <begin position="12"/>
        <end position="26"/>
    </location>
</feature>